<dbReference type="PATRIC" id="fig|1432052.4.peg.3581"/>
<dbReference type="AlphaFoldDB" id="A0A1E3AF23"/>
<name>A0A1E3AF23_9FIRM</name>
<dbReference type="CDD" id="cd03143">
    <property type="entry name" value="A4_beta-galactosidase_middle_domain"/>
    <property type="match status" value="1"/>
</dbReference>
<dbReference type="RefSeq" id="WP_081331240.1">
    <property type="nucleotide sequence ID" value="NZ_MCGH01000002.1"/>
</dbReference>
<dbReference type="InterPro" id="IPR053161">
    <property type="entry name" value="Ulvan_degrading_GH"/>
</dbReference>
<evidence type="ECO:0000313" key="2">
    <source>
        <dbReference type="Proteomes" id="UP000094067"/>
    </source>
</evidence>
<comment type="caution">
    <text evidence="1">The sequence shown here is derived from an EMBL/GenBank/DDBJ whole genome shotgun (WGS) entry which is preliminary data.</text>
</comment>
<organism evidence="1 2">
    <name type="scientific">Eisenbergiella tayi</name>
    <dbReference type="NCBI Taxonomy" id="1432052"/>
    <lineage>
        <taxon>Bacteria</taxon>
        <taxon>Bacillati</taxon>
        <taxon>Bacillota</taxon>
        <taxon>Clostridia</taxon>
        <taxon>Lachnospirales</taxon>
        <taxon>Lachnospiraceae</taxon>
        <taxon>Eisenbergiella</taxon>
    </lineage>
</organism>
<protein>
    <submittedName>
        <fullName evidence="1">Uncharacterized protein</fullName>
    </submittedName>
</protein>
<dbReference type="PANTHER" id="PTHR36848">
    <property type="entry name" value="DNA-BINDING PROTEIN (PUTATIVE SECRETED PROTEIN)-RELATED"/>
    <property type="match status" value="1"/>
</dbReference>
<dbReference type="PANTHER" id="PTHR36848:SF2">
    <property type="entry name" value="SECRETED PROTEIN"/>
    <property type="match status" value="1"/>
</dbReference>
<accession>A0A1E3AF23</accession>
<sequence length="1104" mass="125762">MLYTKNSEPQLSMELFRNPTSEYRGTPFWSWNCKVTRELIRSQMEVFQKMGFGGAHLHPRTGLDTEYLGEEFMELVSYADEQAKERGMLCWLYDEDRYPSGAAGGMVTENWNYRARHLLLTREKKTGMCGSREEFLKAAARGEKPAGYYLTAYRIQTENGFLKSYRQIEGSLPEYDSREEEYREGKLWLAYVELMQESPWYNDQTYVDVMNREAVLRFLEITHERYYEVLGEEFGRSIPAIFTDEPQIKGSMVLPDGESEYDVTLSFTDDLPATYEKAYGVNLLGVLPELLWELPDGKASLHRYQYHDHLAERFVSAYSDTIAAWCEAHHIAMTGHYMSEPTLYSQTLRLGEAMRCYRNQQLPGVDILCGDPEYSTIKQAVSVARQNGREGVLSELYGVTHWDFDFKGHKLQGDWQAALGVTIRCPHLAFMSMEGEAKRDWPASISYQSPWWEKYACIENYFARVNTALTRGCARVSTAVVHPIESYWISYGPAAQTKELRDQMDDNFRDLIQWLLFGLVDFDFISESLLPGQCPDRTKEYPNGTGVIRETPDGAALAVGNMSYHTVLVPDLRTIRSTTLSRLEALADAGGNVIFLGEAPALVDGKPDDRARRLAGRVKRIPFQKYAILQELEEERDVDIRRETRERSDNLFYQLRQDGNGKWLFVCHVNRKRNNVSRPERLSVRIRGAYQVTMYDALSGNCTAAESVKKDGWTCLTVDLYAEDSFLWRLDEQNTQQAADEEAQIPGVSGKSEKTIIPEAARPLREGRPAAVYGLVAGPSGSTGKKGTMVHWIAESDGFTMAEPNVLLLDRAQWKLNDGEWQAEEDILRIDNHIRALLGYPRRQDAFIQPWRVREAPEKDVVTLRLKMESRVETGSLMLALERPEKIGIRWNGIPCPMPKREETGWFTDTFIRTVSVPGLKKGENELLLEVPFGQKTNLENLFLLGEFGVCVLGTKSLVTAAPTELAFGDITRQGLPFYSGSITYSMHFEMDQEKDILVKVPHFTAPVLEVWIDGKSAGLIAFAPHTLSLGRVAAGRHSLEICACGNRFNSFGTLHNCNEEFKWYGPDSYRTVGDEWSEAWCLRPFGILSRVEIWEGDREHGDK</sequence>
<reference evidence="1 2" key="1">
    <citation type="submission" date="2016-07" db="EMBL/GenBank/DDBJ databases">
        <title>Characterization of isolates of Eisenbergiella tayi derived from blood cultures, using whole genome sequencing.</title>
        <authorList>
            <person name="Burdz T."/>
            <person name="Wiebe D."/>
            <person name="Huynh C."/>
            <person name="Bernard K."/>
        </authorList>
    </citation>
    <scope>NUCLEOTIDE SEQUENCE [LARGE SCALE GENOMIC DNA]</scope>
    <source>
        <strain evidence="1 2">NML 110608</strain>
    </source>
</reference>
<dbReference type="Proteomes" id="UP000094067">
    <property type="component" value="Unassembled WGS sequence"/>
</dbReference>
<gene>
    <name evidence="1" type="ORF">BEI61_03213</name>
</gene>
<evidence type="ECO:0000313" key="1">
    <source>
        <dbReference type="EMBL" id="ODM07323.1"/>
    </source>
</evidence>
<proteinExistence type="predicted"/>
<dbReference type="EMBL" id="MCGH01000002">
    <property type="protein sequence ID" value="ODM07323.1"/>
    <property type="molecule type" value="Genomic_DNA"/>
</dbReference>